<evidence type="ECO:0000313" key="3">
    <source>
        <dbReference type="Proteomes" id="UP001556367"/>
    </source>
</evidence>
<reference evidence="3" key="1">
    <citation type="submission" date="2024-06" db="EMBL/GenBank/DDBJ databases">
        <title>Multi-omics analyses provide insights into the biosynthesis of the anticancer antibiotic pleurotin in Hohenbuehelia grisea.</title>
        <authorList>
            <person name="Weaver J.A."/>
            <person name="Alberti F."/>
        </authorList>
    </citation>
    <scope>NUCLEOTIDE SEQUENCE [LARGE SCALE GENOMIC DNA]</scope>
    <source>
        <strain evidence="3">T-177</strain>
    </source>
</reference>
<protein>
    <recommendedName>
        <fullName evidence="1">F-box domain-containing protein</fullName>
    </recommendedName>
</protein>
<keyword evidence="3" id="KW-1185">Reference proteome</keyword>
<name>A0ABR3J1N5_9AGAR</name>
<dbReference type="SUPFAM" id="SSF81383">
    <property type="entry name" value="F-box domain"/>
    <property type="match status" value="1"/>
</dbReference>
<sequence length="501" mass="56680">MGCHDEICLVCAISPAGGPHSLIHHSNVAQESAKLAEEILALRPDLQMDATGIASIVAVALELDWDECRDVGLPKIEGAEGLWAGHWDGLSRAVLVGHWNEGECVNEWEELLVDDPDDEDSPYYEHRFRFPTGLDVAVLPGVIPEGCEPCFYFAEKGPTFDANYGQKSTLGTFLTNYIGVYNKVMEENPNVTLSTCCFDYLLHWIDFERLPPPRISPSGNALSLPGELYEIVNSRLKHKGGVQPVDLCFLELTSPRGTVDSLPCINYDDIDITLDQYQSHFECARRGVENVAQAISSGLRGVDLIPALRQDYRCWAFMRTDIWPLPSMAGMDKLVYTVHSMKETPSPQPKRQLDDLPNDILFEIFDQISIPSFLALASTCRSLRARLLSPDVADPYFKHLVYTGQLRWILPVPGVPEEDEHAEDAAVHWLAHVGSSYSKDEADTAPFDSPDFPYYQFARACHLWDCTRNRRRIWGIVKQFEVLWHNYRLHGWEVDRFIRDK</sequence>
<proteinExistence type="predicted"/>
<dbReference type="PROSITE" id="PS50181">
    <property type="entry name" value="FBOX"/>
    <property type="match status" value="1"/>
</dbReference>
<gene>
    <name evidence="2" type="ORF">HGRIS_009515</name>
</gene>
<dbReference type="SMART" id="SM00256">
    <property type="entry name" value="FBOX"/>
    <property type="match status" value="1"/>
</dbReference>
<accession>A0ABR3J1N5</accession>
<dbReference type="InterPro" id="IPR001810">
    <property type="entry name" value="F-box_dom"/>
</dbReference>
<feature type="domain" description="F-box" evidence="1">
    <location>
        <begin position="350"/>
        <end position="400"/>
    </location>
</feature>
<dbReference type="EMBL" id="JASNQZ010000012">
    <property type="protein sequence ID" value="KAL0949461.1"/>
    <property type="molecule type" value="Genomic_DNA"/>
</dbReference>
<organism evidence="2 3">
    <name type="scientific">Hohenbuehelia grisea</name>
    <dbReference type="NCBI Taxonomy" id="104357"/>
    <lineage>
        <taxon>Eukaryota</taxon>
        <taxon>Fungi</taxon>
        <taxon>Dikarya</taxon>
        <taxon>Basidiomycota</taxon>
        <taxon>Agaricomycotina</taxon>
        <taxon>Agaricomycetes</taxon>
        <taxon>Agaricomycetidae</taxon>
        <taxon>Agaricales</taxon>
        <taxon>Pleurotineae</taxon>
        <taxon>Pleurotaceae</taxon>
        <taxon>Hohenbuehelia</taxon>
    </lineage>
</organism>
<dbReference type="Proteomes" id="UP001556367">
    <property type="component" value="Unassembled WGS sequence"/>
</dbReference>
<evidence type="ECO:0000313" key="2">
    <source>
        <dbReference type="EMBL" id="KAL0949461.1"/>
    </source>
</evidence>
<comment type="caution">
    <text evidence="2">The sequence shown here is derived from an EMBL/GenBank/DDBJ whole genome shotgun (WGS) entry which is preliminary data.</text>
</comment>
<dbReference type="InterPro" id="IPR036047">
    <property type="entry name" value="F-box-like_dom_sf"/>
</dbReference>
<evidence type="ECO:0000259" key="1">
    <source>
        <dbReference type="PROSITE" id="PS50181"/>
    </source>
</evidence>
<dbReference type="Pfam" id="PF00646">
    <property type="entry name" value="F-box"/>
    <property type="match status" value="1"/>
</dbReference>